<gene>
    <name evidence="1" type="ORF">D7S86_10520</name>
</gene>
<name>A0A494Y082_9BURK</name>
<proteinExistence type="predicted"/>
<accession>A0A494Y082</accession>
<keyword evidence="2" id="KW-1185">Reference proteome</keyword>
<dbReference type="AlphaFoldDB" id="A0A494Y082"/>
<sequence length="65" mass="7198">MFGNDSRVTLSKLHTVHRTVRRIVRSVPRVIARRAIDVALRCLCGGPILATVTHAAFVVDECVRS</sequence>
<reference evidence="1 2" key="1">
    <citation type="submission" date="2018-10" db="EMBL/GenBank/DDBJ databases">
        <title>Robbsia sp. DHC34, isolated from soil.</title>
        <authorList>
            <person name="Gao Z.-H."/>
            <person name="Qiu L.-H."/>
        </authorList>
    </citation>
    <scope>NUCLEOTIDE SEQUENCE [LARGE SCALE GENOMIC DNA]</scope>
    <source>
        <strain evidence="1 2">DHC34</strain>
    </source>
</reference>
<evidence type="ECO:0000313" key="1">
    <source>
        <dbReference type="EMBL" id="RKP55659.1"/>
    </source>
</evidence>
<protein>
    <submittedName>
        <fullName evidence="1">Uncharacterized protein</fullName>
    </submittedName>
</protein>
<evidence type="ECO:0000313" key="2">
    <source>
        <dbReference type="Proteomes" id="UP000270342"/>
    </source>
</evidence>
<dbReference type="Proteomes" id="UP000270342">
    <property type="component" value="Unassembled WGS sequence"/>
</dbReference>
<comment type="caution">
    <text evidence="1">The sequence shown here is derived from an EMBL/GenBank/DDBJ whole genome shotgun (WGS) entry which is preliminary data.</text>
</comment>
<dbReference type="EMBL" id="RBZU01000004">
    <property type="protein sequence ID" value="RKP55659.1"/>
    <property type="molecule type" value="Genomic_DNA"/>
</dbReference>
<organism evidence="1 2">
    <name type="scientific">Pararobbsia silviterrae</name>
    <dbReference type="NCBI Taxonomy" id="1792498"/>
    <lineage>
        <taxon>Bacteria</taxon>
        <taxon>Pseudomonadati</taxon>
        <taxon>Pseudomonadota</taxon>
        <taxon>Betaproteobacteria</taxon>
        <taxon>Burkholderiales</taxon>
        <taxon>Burkholderiaceae</taxon>
        <taxon>Pararobbsia</taxon>
    </lineage>
</organism>